<dbReference type="RefSeq" id="WP_046307837.1">
    <property type="nucleotide sequence ID" value="NZ_KQ034000.1"/>
</dbReference>
<name>A0A0F4LNZ9_9LACO</name>
<evidence type="ECO:0000259" key="1">
    <source>
        <dbReference type="Pfam" id="PF07872"/>
    </source>
</evidence>
<keyword evidence="3" id="KW-1185">Reference proteome</keyword>
<dbReference type="Pfam" id="PF07872">
    <property type="entry name" value="DUF1659"/>
    <property type="match status" value="1"/>
</dbReference>
<sequence length="74" mass="7998">MSLDLLEQTIQYTFYNQQDDKDNIKSRVFKNVKKGASASGLAKVGDALASLQGADLTAATLIQKQAIPLIDTVN</sequence>
<gene>
    <name evidence="2" type="ORF">JF72_12810</name>
</gene>
<dbReference type="HOGENOM" id="CLU_182190_0_0_9"/>
<comment type="caution">
    <text evidence="2">The sequence shown here is derived from an EMBL/GenBank/DDBJ whole genome shotgun (WGS) entry which is preliminary data.</text>
</comment>
<proteinExistence type="predicted"/>
<protein>
    <recommendedName>
        <fullName evidence="1">DUF1659 domain-containing protein</fullName>
    </recommendedName>
</protein>
<evidence type="ECO:0000313" key="2">
    <source>
        <dbReference type="EMBL" id="KJY60335.1"/>
    </source>
</evidence>
<reference evidence="2 3" key="1">
    <citation type="submission" date="2015-01" db="EMBL/GenBank/DDBJ databases">
        <title>Comparative genomics of the lactic acid bacteria isolated from the honey bee gut.</title>
        <authorList>
            <person name="Ellegaard K.M."/>
            <person name="Tamarit D."/>
            <person name="Javelind E."/>
            <person name="Olofsson T."/>
            <person name="Andersson S.G."/>
            <person name="Vasquez A."/>
        </authorList>
    </citation>
    <scope>NUCLEOTIDE SEQUENCE [LARGE SCALE GENOMIC DNA]</scope>
    <source>
        <strain evidence="2 3">Hma11</strain>
    </source>
</reference>
<dbReference type="InterPro" id="IPR012454">
    <property type="entry name" value="DUF1659"/>
</dbReference>
<dbReference type="PATRIC" id="fig|303541.3.peg.1449"/>
<dbReference type="AlphaFoldDB" id="A0A0F4LNZ9"/>
<dbReference type="STRING" id="303541.JF72_12810"/>
<accession>A0A0F4LNZ9</accession>
<feature type="domain" description="DUF1659" evidence="1">
    <location>
        <begin position="5"/>
        <end position="67"/>
    </location>
</feature>
<evidence type="ECO:0000313" key="3">
    <source>
        <dbReference type="Proteomes" id="UP000033682"/>
    </source>
</evidence>
<dbReference type="Proteomes" id="UP000033682">
    <property type="component" value="Unassembled WGS sequence"/>
</dbReference>
<organism evidence="2 3">
    <name type="scientific">Lactobacillus apis</name>
    <dbReference type="NCBI Taxonomy" id="303541"/>
    <lineage>
        <taxon>Bacteria</taxon>
        <taxon>Bacillati</taxon>
        <taxon>Bacillota</taxon>
        <taxon>Bacilli</taxon>
        <taxon>Lactobacillales</taxon>
        <taxon>Lactobacillaceae</taxon>
        <taxon>Lactobacillus</taxon>
    </lineage>
</organism>
<dbReference type="EMBL" id="JXLG01000009">
    <property type="protein sequence ID" value="KJY60335.1"/>
    <property type="molecule type" value="Genomic_DNA"/>
</dbReference>